<evidence type="ECO:0000256" key="3">
    <source>
        <dbReference type="SAM" id="Phobius"/>
    </source>
</evidence>
<evidence type="ECO:0000256" key="1">
    <source>
        <dbReference type="ARBA" id="ARBA00006336"/>
    </source>
</evidence>
<organism evidence="5 6">
    <name type="scientific">Acanthosepion pharaonis</name>
    <name type="common">Pharaoh cuttlefish</name>
    <name type="synonym">Sepia pharaonis</name>
    <dbReference type="NCBI Taxonomy" id="158019"/>
    <lineage>
        <taxon>Eukaryota</taxon>
        <taxon>Metazoa</taxon>
        <taxon>Spiralia</taxon>
        <taxon>Lophotrochozoa</taxon>
        <taxon>Mollusca</taxon>
        <taxon>Cephalopoda</taxon>
        <taxon>Coleoidea</taxon>
        <taxon>Decapodiformes</taxon>
        <taxon>Sepiida</taxon>
        <taxon>Sepiina</taxon>
        <taxon>Sepiidae</taxon>
        <taxon>Acanthosepion</taxon>
    </lineage>
</organism>
<dbReference type="PANTHER" id="PTHR14119:SF17">
    <property type="entry name" value="ISOCHORISMATASE DOMAIN-CONTAINING PROTEIN 1"/>
    <property type="match status" value="1"/>
</dbReference>
<name>A0A812B807_ACAPH</name>
<dbReference type="InterPro" id="IPR036380">
    <property type="entry name" value="Isochorismatase-like_sf"/>
</dbReference>
<dbReference type="PANTHER" id="PTHR14119">
    <property type="entry name" value="HYDROLASE"/>
    <property type="match status" value="1"/>
</dbReference>
<dbReference type="InterPro" id="IPR050993">
    <property type="entry name" value="Isochorismatase_domain"/>
</dbReference>
<comment type="caution">
    <text evidence="5">The sequence shown here is derived from an EMBL/GenBank/DDBJ whole genome shotgun (WGS) entry which is preliminary data.</text>
</comment>
<feature type="transmembrane region" description="Helical" evidence="3">
    <location>
        <begin position="142"/>
        <end position="161"/>
    </location>
</feature>
<dbReference type="InterPro" id="IPR000868">
    <property type="entry name" value="Isochorismatase-like_dom"/>
</dbReference>
<evidence type="ECO:0000313" key="6">
    <source>
        <dbReference type="Proteomes" id="UP000597762"/>
    </source>
</evidence>
<evidence type="ECO:0000256" key="2">
    <source>
        <dbReference type="ARBA" id="ARBA00040688"/>
    </source>
</evidence>
<feature type="domain" description="Isochorismatase-like" evidence="4">
    <location>
        <begin position="13"/>
        <end position="146"/>
    </location>
</feature>
<sequence length="162" mass="18736">MSSSFGDIVAEETLFFMCDMQVKFVPVMQHFDDIITVTERLIEGGQILKIPLIVTEQYPKGLGNTIPQLNIKHASVFPKNKFTMFIPEVEEIIVWKNPKHVVLFGIEAHICILQTVIDLLKHNIQVHVVADACTSRNLMDRLFAFEVFIYYIYFILMDLFLI</sequence>
<dbReference type="SUPFAM" id="SSF52499">
    <property type="entry name" value="Isochorismatase-like hydrolases"/>
    <property type="match status" value="1"/>
</dbReference>
<keyword evidence="3" id="KW-1133">Transmembrane helix</keyword>
<comment type="similarity">
    <text evidence="1">Belongs to the isochorismatase family.</text>
</comment>
<keyword evidence="3" id="KW-0472">Membrane</keyword>
<dbReference type="AlphaFoldDB" id="A0A812B807"/>
<dbReference type="Gene3D" id="3.40.50.850">
    <property type="entry name" value="Isochorismatase-like"/>
    <property type="match status" value="1"/>
</dbReference>
<dbReference type="Pfam" id="PF00857">
    <property type="entry name" value="Isochorismatase"/>
    <property type="match status" value="1"/>
</dbReference>
<evidence type="ECO:0000259" key="4">
    <source>
        <dbReference type="Pfam" id="PF00857"/>
    </source>
</evidence>
<keyword evidence="6" id="KW-1185">Reference proteome</keyword>
<reference evidence="5" key="1">
    <citation type="submission" date="2021-01" db="EMBL/GenBank/DDBJ databases">
        <authorList>
            <person name="Li R."/>
            <person name="Bekaert M."/>
        </authorList>
    </citation>
    <scope>NUCLEOTIDE SEQUENCE</scope>
    <source>
        <strain evidence="5">Farmed</strain>
    </source>
</reference>
<keyword evidence="3" id="KW-0812">Transmembrane</keyword>
<evidence type="ECO:0000313" key="5">
    <source>
        <dbReference type="EMBL" id="CAE1170039.1"/>
    </source>
</evidence>
<dbReference type="Proteomes" id="UP000597762">
    <property type="component" value="Unassembled WGS sequence"/>
</dbReference>
<gene>
    <name evidence="5" type="ORF">SPHA_10901</name>
</gene>
<dbReference type="OrthoDB" id="269496at2759"/>
<accession>A0A812B807</accession>
<dbReference type="EMBL" id="CAHIKZ030000357">
    <property type="protein sequence ID" value="CAE1170039.1"/>
    <property type="molecule type" value="Genomic_DNA"/>
</dbReference>
<protein>
    <recommendedName>
        <fullName evidence="2">Isochorismatase domain-containing protein 1</fullName>
    </recommendedName>
</protein>
<proteinExistence type="inferred from homology"/>